<name>A0ABW5KHI5_9SPHI</name>
<comment type="caution">
    <text evidence="1">The sequence shown here is derived from an EMBL/GenBank/DDBJ whole genome shotgun (WGS) entry which is preliminary data.</text>
</comment>
<dbReference type="EMBL" id="JBHULR010000003">
    <property type="protein sequence ID" value="MFD2547167.1"/>
    <property type="molecule type" value="Genomic_DNA"/>
</dbReference>
<reference evidence="2" key="1">
    <citation type="journal article" date="2019" name="Int. J. Syst. Evol. Microbiol.">
        <title>The Global Catalogue of Microorganisms (GCM) 10K type strain sequencing project: providing services to taxonomists for standard genome sequencing and annotation.</title>
        <authorList>
            <consortium name="The Broad Institute Genomics Platform"/>
            <consortium name="The Broad Institute Genome Sequencing Center for Infectious Disease"/>
            <person name="Wu L."/>
            <person name="Ma J."/>
        </authorList>
    </citation>
    <scope>NUCLEOTIDE SEQUENCE [LARGE SCALE GENOMIC DNA]</scope>
    <source>
        <strain evidence="2">KCTC 42662</strain>
    </source>
</reference>
<gene>
    <name evidence="1" type="ORF">ACFSR5_05850</name>
</gene>
<keyword evidence="2" id="KW-1185">Reference proteome</keyword>
<dbReference type="Proteomes" id="UP001597545">
    <property type="component" value="Unassembled WGS sequence"/>
</dbReference>
<sequence length="73" mass="8574">MIPKDYLSWRQCIEQQCGIPLTSAFVASRLAIYRDPNLPETQRFRTRYGQGHVDAIIRWFEQAQRELADTSET</sequence>
<organism evidence="1 2">
    <name type="scientific">Sphingobacterium suaedae</name>
    <dbReference type="NCBI Taxonomy" id="1686402"/>
    <lineage>
        <taxon>Bacteria</taxon>
        <taxon>Pseudomonadati</taxon>
        <taxon>Bacteroidota</taxon>
        <taxon>Sphingobacteriia</taxon>
        <taxon>Sphingobacteriales</taxon>
        <taxon>Sphingobacteriaceae</taxon>
        <taxon>Sphingobacterium</taxon>
    </lineage>
</organism>
<accession>A0ABW5KHI5</accession>
<protein>
    <submittedName>
        <fullName evidence="1">Uncharacterized protein</fullName>
    </submittedName>
</protein>
<evidence type="ECO:0000313" key="2">
    <source>
        <dbReference type="Proteomes" id="UP001597545"/>
    </source>
</evidence>
<proteinExistence type="predicted"/>
<dbReference type="RefSeq" id="WP_380901661.1">
    <property type="nucleotide sequence ID" value="NZ_JBHUEG010000007.1"/>
</dbReference>
<evidence type="ECO:0000313" key="1">
    <source>
        <dbReference type="EMBL" id="MFD2547167.1"/>
    </source>
</evidence>